<comment type="caution">
    <text evidence="2">The sequence shown here is derived from an EMBL/GenBank/DDBJ whole genome shotgun (WGS) entry which is preliminary data.</text>
</comment>
<name>A0ABD3ID02_9MARC</name>
<protein>
    <submittedName>
        <fullName evidence="2">Uncharacterized protein</fullName>
    </submittedName>
</protein>
<feature type="compositionally biased region" description="Polar residues" evidence="1">
    <location>
        <begin position="110"/>
        <end position="130"/>
    </location>
</feature>
<feature type="region of interest" description="Disordered" evidence="1">
    <location>
        <begin position="98"/>
        <end position="172"/>
    </location>
</feature>
<dbReference type="EMBL" id="JBJQOH010000001">
    <property type="protein sequence ID" value="KAL3701588.1"/>
    <property type="molecule type" value="Genomic_DNA"/>
</dbReference>
<proteinExistence type="predicted"/>
<gene>
    <name evidence="2" type="ORF">R1sor_019610</name>
</gene>
<dbReference type="Proteomes" id="UP001633002">
    <property type="component" value="Unassembled WGS sequence"/>
</dbReference>
<evidence type="ECO:0000313" key="3">
    <source>
        <dbReference type="Proteomes" id="UP001633002"/>
    </source>
</evidence>
<reference evidence="2 3" key="1">
    <citation type="submission" date="2024-09" db="EMBL/GenBank/DDBJ databases">
        <title>Chromosome-scale assembly of Riccia sorocarpa.</title>
        <authorList>
            <person name="Paukszto L."/>
        </authorList>
    </citation>
    <scope>NUCLEOTIDE SEQUENCE [LARGE SCALE GENOMIC DNA]</scope>
    <source>
        <strain evidence="2">LP-2024</strain>
        <tissue evidence="2">Aerial parts of the thallus</tissue>
    </source>
</reference>
<sequence length="172" mass="18420">MENPGETPNVLDSQEAVGAASSILQNGGHTASEFPRTMPMSGRQFHIPHSVGTLLYGYPNYSLGNFSHSMSTGSIPFLHGGYTEPSFGYCPLPGHLSRPDIPEAPHHVAGSSSVARADQENAQELPTQGGRQNGAGRGSSWRARQTEIGLTPRLGLQQLRPVMEKENPLMSS</sequence>
<accession>A0ABD3ID02</accession>
<feature type="compositionally biased region" description="Basic and acidic residues" evidence="1">
    <location>
        <begin position="162"/>
        <end position="172"/>
    </location>
</feature>
<organism evidence="2 3">
    <name type="scientific">Riccia sorocarpa</name>
    <dbReference type="NCBI Taxonomy" id="122646"/>
    <lineage>
        <taxon>Eukaryota</taxon>
        <taxon>Viridiplantae</taxon>
        <taxon>Streptophyta</taxon>
        <taxon>Embryophyta</taxon>
        <taxon>Marchantiophyta</taxon>
        <taxon>Marchantiopsida</taxon>
        <taxon>Marchantiidae</taxon>
        <taxon>Marchantiales</taxon>
        <taxon>Ricciaceae</taxon>
        <taxon>Riccia</taxon>
    </lineage>
</organism>
<dbReference type="AlphaFoldDB" id="A0ABD3ID02"/>
<evidence type="ECO:0000256" key="1">
    <source>
        <dbReference type="SAM" id="MobiDB-lite"/>
    </source>
</evidence>
<evidence type="ECO:0000313" key="2">
    <source>
        <dbReference type="EMBL" id="KAL3701588.1"/>
    </source>
</evidence>
<keyword evidence="3" id="KW-1185">Reference proteome</keyword>